<dbReference type="NCBIfam" id="NF033516">
    <property type="entry name" value="transpos_IS3"/>
    <property type="match status" value="1"/>
</dbReference>
<comment type="caution">
    <text evidence="2">The sequence shown here is derived from an EMBL/GenBank/DDBJ whole genome shotgun (WGS) entry which is preliminary data.</text>
</comment>
<evidence type="ECO:0000313" key="3">
    <source>
        <dbReference type="Proteomes" id="UP000032232"/>
    </source>
</evidence>
<feature type="domain" description="Integrase catalytic" evidence="1">
    <location>
        <begin position="86"/>
        <end position="249"/>
    </location>
</feature>
<dbReference type="Gene3D" id="3.30.420.10">
    <property type="entry name" value="Ribonuclease H-like superfamily/Ribonuclease H"/>
    <property type="match status" value="1"/>
</dbReference>
<dbReference type="InterPro" id="IPR001584">
    <property type="entry name" value="Integrase_cat-core"/>
</dbReference>
<protein>
    <submittedName>
        <fullName evidence="2">IS2 transposase TnpB</fullName>
    </submittedName>
</protein>
<dbReference type="SUPFAM" id="SSF53098">
    <property type="entry name" value="Ribonuclease H-like"/>
    <property type="match status" value="1"/>
</dbReference>
<dbReference type="PATRIC" id="fig|935700.4.peg.2775"/>
<evidence type="ECO:0000259" key="1">
    <source>
        <dbReference type="PROSITE" id="PS50994"/>
    </source>
</evidence>
<name>A0A0D1CL99_9RHOB</name>
<proteinExistence type="predicted"/>
<dbReference type="InterPro" id="IPR012337">
    <property type="entry name" value="RNaseH-like_sf"/>
</dbReference>
<keyword evidence="3" id="KW-1185">Reference proteome</keyword>
<accession>A0A0D1CL99</accession>
<sequence length="277" mass="31474">MVRQHRSTQRKVPRGRDDEGALTADIVELASRYGRYGYRRITALLRRAGWRVNLKRVERIWRAEGLKVPQRQPKRGRLWLADGSCIRLRPDRSNHIWSYDFVADKTHGGGAIRMLTVIDEYTRECLALPVARQLRSDDVLATLADLFAERGPPEQIRSDNGPEFTANGVRNWLGCLGVRTAFIEPGSPWENGYNESFNGKLRDELLDREIFYSLAEARVLIEAWRVHYNTVRPHSALGYRPPAPEAIAPNWTRAPRLPSGSAALRLPSAVAQEAPML</sequence>
<dbReference type="PANTHER" id="PTHR47515">
    <property type="entry name" value="LOW CALCIUM RESPONSE LOCUS PROTEIN T"/>
    <property type="match status" value="1"/>
</dbReference>
<dbReference type="InterPro" id="IPR048020">
    <property type="entry name" value="Transpos_IS3"/>
</dbReference>
<dbReference type="EMBL" id="JYFE01000048">
    <property type="protein sequence ID" value="KIT15587.1"/>
    <property type="molecule type" value="Genomic_DNA"/>
</dbReference>
<reference evidence="2 3" key="1">
    <citation type="submission" date="2015-02" db="EMBL/GenBank/DDBJ databases">
        <title>Genome Sequence of Jannaschia aquimarina DSM28248, a member of the Roseobacter clade.</title>
        <authorList>
            <person name="Voget S."/>
            <person name="Daniel R."/>
        </authorList>
    </citation>
    <scope>NUCLEOTIDE SEQUENCE [LARGE SCALE GENOMIC DNA]</scope>
    <source>
        <strain evidence="2 3">GSW-M26</strain>
    </source>
</reference>
<dbReference type="AlphaFoldDB" id="A0A0D1CL99"/>
<gene>
    <name evidence="2" type="ORF">jaqu_26840</name>
</gene>
<organism evidence="2 3">
    <name type="scientific">Jannaschia aquimarina</name>
    <dbReference type="NCBI Taxonomy" id="935700"/>
    <lineage>
        <taxon>Bacteria</taxon>
        <taxon>Pseudomonadati</taxon>
        <taxon>Pseudomonadota</taxon>
        <taxon>Alphaproteobacteria</taxon>
        <taxon>Rhodobacterales</taxon>
        <taxon>Roseobacteraceae</taxon>
        <taxon>Jannaschia</taxon>
    </lineage>
</organism>
<dbReference type="STRING" id="935700.jaqu_26840"/>
<dbReference type="InterPro" id="IPR025948">
    <property type="entry name" value="HTH-like_dom"/>
</dbReference>
<dbReference type="GO" id="GO:0003676">
    <property type="term" value="F:nucleic acid binding"/>
    <property type="evidence" value="ECO:0007669"/>
    <property type="project" value="InterPro"/>
</dbReference>
<dbReference type="Pfam" id="PF13276">
    <property type="entry name" value="HTH_21"/>
    <property type="match status" value="1"/>
</dbReference>
<dbReference type="PROSITE" id="PS50994">
    <property type="entry name" value="INTEGRASE"/>
    <property type="match status" value="1"/>
</dbReference>
<evidence type="ECO:0000313" key="2">
    <source>
        <dbReference type="EMBL" id="KIT15587.1"/>
    </source>
</evidence>
<dbReference type="PANTHER" id="PTHR47515:SF1">
    <property type="entry name" value="BLR2054 PROTEIN"/>
    <property type="match status" value="1"/>
</dbReference>
<dbReference type="InterPro" id="IPR036397">
    <property type="entry name" value="RNaseH_sf"/>
</dbReference>
<dbReference type="Pfam" id="PF13683">
    <property type="entry name" value="rve_3"/>
    <property type="match status" value="1"/>
</dbReference>
<dbReference type="Proteomes" id="UP000032232">
    <property type="component" value="Unassembled WGS sequence"/>
</dbReference>
<dbReference type="GO" id="GO:0015074">
    <property type="term" value="P:DNA integration"/>
    <property type="evidence" value="ECO:0007669"/>
    <property type="project" value="InterPro"/>
</dbReference>